<keyword evidence="18" id="KW-0511">Multifunctional enzyme</keyword>
<dbReference type="SMART" id="SM00360">
    <property type="entry name" value="RRM"/>
    <property type="match status" value="1"/>
</dbReference>
<gene>
    <name evidence="28" type="ORF">FQN60_005040</name>
</gene>
<keyword evidence="12" id="KW-0479">Metal-binding</keyword>
<dbReference type="Pfam" id="PF01344">
    <property type="entry name" value="Kelch_1"/>
    <property type="match status" value="1"/>
</dbReference>
<dbReference type="SUPFAM" id="SSF54695">
    <property type="entry name" value="POZ domain"/>
    <property type="match status" value="1"/>
</dbReference>
<evidence type="ECO:0000256" key="17">
    <source>
        <dbReference type="ARBA" id="ARBA00023242"/>
    </source>
</evidence>
<feature type="region of interest" description="Disordered" evidence="24">
    <location>
        <begin position="1000"/>
        <end position="1044"/>
    </location>
</feature>
<dbReference type="Gene3D" id="2.60.120.590">
    <property type="entry name" value="Alpha-ketoglutarate-dependent dioxygenase AlkB-like"/>
    <property type="match status" value="1"/>
</dbReference>
<dbReference type="InterPro" id="IPR005123">
    <property type="entry name" value="Oxoglu/Fe-dep_dioxygenase_dom"/>
</dbReference>
<dbReference type="SUPFAM" id="SSF51197">
    <property type="entry name" value="Clavaminate synthase-like"/>
    <property type="match status" value="1"/>
</dbReference>
<feature type="compositionally biased region" description="Low complexity" evidence="24">
    <location>
        <begin position="1098"/>
        <end position="1107"/>
    </location>
</feature>
<dbReference type="InterPro" id="IPR035979">
    <property type="entry name" value="RBD_domain_sf"/>
</dbReference>
<evidence type="ECO:0000256" key="1">
    <source>
        <dbReference type="ARBA" id="ARBA00001954"/>
    </source>
</evidence>
<dbReference type="CDD" id="cd12431">
    <property type="entry name" value="RRM_ALKBH8"/>
    <property type="match status" value="1"/>
</dbReference>
<feature type="compositionally biased region" description="Low complexity" evidence="24">
    <location>
        <begin position="17"/>
        <end position="30"/>
    </location>
</feature>
<evidence type="ECO:0000256" key="24">
    <source>
        <dbReference type="SAM" id="MobiDB-lite"/>
    </source>
</evidence>
<dbReference type="InterPro" id="IPR000504">
    <property type="entry name" value="RRM_dom"/>
</dbReference>
<dbReference type="GO" id="GO:0046872">
    <property type="term" value="F:metal ion binding"/>
    <property type="evidence" value="ECO:0007669"/>
    <property type="project" value="UniProtKB-KW"/>
</dbReference>
<comment type="catalytic activity">
    <reaction evidence="19">
        <text>5-(carboxymethyl)uridine(34) in tRNA + S-adenosyl-L-methionine = 5-(2-methoxy-2-oxoethyl)uridine(34) in tRNA + S-adenosyl-L-homocysteine</text>
        <dbReference type="Rhea" id="RHEA:43208"/>
        <dbReference type="Rhea" id="RHEA-COMP:10407"/>
        <dbReference type="Rhea" id="RHEA-COMP:10408"/>
        <dbReference type="ChEBI" id="CHEBI:57856"/>
        <dbReference type="ChEBI" id="CHEBI:59789"/>
        <dbReference type="ChEBI" id="CHEBI:74851"/>
        <dbReference type="ChEBI" id="CHEBI:74882"/>
        <dbReference type="EC" id="2.1.1.229"/>
    </reaction>
</comment>
<dbReference type="PROSITE" id="PS50097">
    <property type="entry name" value="BTB"/>
    <property type="match status" value="1"/>
</dbReference>
<evidence type="ECO:0000256" key="3">
    <source>
        <dbReference type="ARBA" id="ARBA00004496"/>
    </source>
</evidence>
<evidence type="ECO:0000256" key="23">
    <source>
        <dbReference type="PROSITE-ProRule" id="PRU00176"/>
    </source>
</evidence>
<evidence type="ECO:0000256" key="14">
    <source>
        <dbReference type="ARBA" id="ARBA00022833"/>
    </source>
</evidence>
<feature type="compositionally biased region" description="Polar residues" evidence="24">
    <location>
        <begin position="1108"/>
        <end position="1137"/>
    </location>
</feature>
<dbReference type="AlphaFoldDB" id="A0A5J5DLC3"/>
<evidence type="ECO:0000256" key="8">
    <source>
        <dbReference type="ARBA" id="ARBA00022490"/>
    </source>
</evidence>
<dbReference type="Gene3D" id="2.120.10.80">
    <property type="entry name" value="Kelch-type beta propeller"/>
    <property type="match status" value="1"/>
</dbReference>
<evidence type="ECO:0000256" key="15">
    <source>
        <dbReference type="ARBA" id="ARBA00022884"/>
    </source>
</evidence>
<evidence type="ECO:0000256" key="6">
    <source>
        <dbReference type="ARBA" id="ARBA00012808"/>
    </source>
</evidence>
<dbReference type="Gene3D" id="3.30.70.330">
    <property type="match status" value="1"/>
</dbReference>
<dbReference type="InterPro" id="IPR029063">
    <property type="entry name" value="SAM-dependent_MTases_sf"/>
</dbReference>
<name>A0A5J5DLC3_9PERO</name>
<comment type="pathway">
    <text evidence="4">tRNA modification; wybutosine-tRNA(Phe) biosynthesis.</text>
</comment>
<dbReference type="PROSITE" id="PS51471">
    <property type="entry name" value="FE2OG_OXY"/>
    <property type="match status" value="1"/>
</dbReference>
<accession>A0A5J5DLC3</accession>
<evidence type="ECO:0000256" key="19">
    <source>
        <dbReference type="ARBA" id="ARBA00034996"/>
    </source>
</evidence>
<reference evidence="28 29" key="1">
    <citation type="submission" date="2019-08" db="EMBL/GenBank/DDBJ databases">
        <title>A chromosome-level genome assembly, high-density linkage maps, and genome scans reveal the genomic architecture of hybrid incompatibilities underlying speciation via character displacement in darters (Percidae: Etheostominae).</title>
        <authorList>
            <person name="Moran R.L."/>
            <person name="Catchen J.M."/>
            <person name="Fuller R.C."/>
        </authorList>
    </citation>
    <scope>NUCLEOTIDE SEQUENCE [LARGE SCALE GENOMIC DNA]</scope>
    <source>
        <strain evidence="28">EspeVRDwgs_2016</strain>
        <tissue evidence="28">Muscle</tissue>
    </source>
</reference>
<feature type="compositionally biased region" description="Basic and acidic residues" evidence="24">
    <location>
        <begin position="1070"/>
        <end position="1091"/>
    </location>
</feature>
<dbReference type="Pfam" id="PF13532">
    <property type="entry name" value="2OG-FeII_Oxy_2"/>
    <property type="match status" value="1"/>
</dbReference>
<keyword evidence="11" id="KW-0949">S-adenosyl-L-methionine</keyword>
<dbReference type="GO" id="GO:0008757">
    <property type="term" value="F:S-adenosylmethionine-dependent methyltransferase activity"/>
    <property type="evidence" value="ECO:0007669"/>
    <property type="project" value="InterPro"/>
</dbReference>
<feature type="region of interest" description="Disordered" evidence="24">
    <location>
        <begin position="1"/>
        <end position="32"/>
    </location>
</feature>
<dbReference type="PANTHER" id="PTHR13069">
    <property type="entry name" value="ALKYLATED DNA REPAIR PROTEIN ALKB HOMOLOG 8"/>
    <property type="match status" value="1"/>
</dbReference>
<comment type="caution">
    <text evidence="28">The sequence shown here is derived from an EMBL/GenBank/DDBJ whole genome shotgun (WGS) entry which is preliminary data.</text>
</comment>
<feature type="compositionally biased region" description="Basic and acidic residues" evidence="24">
    <location>
        <begin position="1014"/>
        <end position="1043"/>
    </location>
</feature>
<dbReference type="CDD" id="cd02440">
    <property type="entry name" value="AdoMet_MTases"/>
    <property type="match status" value="1"/>
</dbReference>
<evidence type="ECO:0000256" key="10">
    <source>
        <dbReference type="ARBA" id="ARBA00022679"/>
    </source>
</evidence>
<keyword evidence="9" id="KW-0489">Methyltransferase</keyword>
<feature type="domain" description="Fe2OG dioxygenase" evidence="27">
    <location>
        <begin position="696"/>
        <end position="815"/>
    </location>
</feature>
<keyword evidence="10" id="KW-0808">Transferase</keyword>
<dbReference type="SUPFAM" id="SSF117281">
    <property type="entry name" value="Kelch motif"/>
    <property type="match status" value="1"/>
</dbReference>
<dbReference type="InterPro" id="IPR034256">
    <property type="entry name" value="ALKBH8_RRM"/>
</dbReference>
<dbReference type="SMART" id="SM00875">
    <property type="entry name" value="BACK"/>
    <property type="match status" value="1"/>
</dbReference>
<evidence type="ECO:0000256" key="2">
    <source>
        <dbReference type="ARBA" id="ARBA00004123"/>
    </source>
</evidence>
<evidence type="ECO:0000256" key="20">
    <source>
        <dbReference type="ARBA" id="ARBA00045506"/>
    </source>
</evidence>
<dbReference type="GO" id="GO:0106335">
    <property type="term" value="F:tRNA (5-carboxymethyluridine(34)-5-O)-methyltransferase activity"/>
    <property type="evidence" value="ECO:0007669"/>
    <property type="project" value="UniProtKB-EC"/>
</dbReference>
<organism evidence="28 29">
    <name type="scientific">Etheostoma spectabile</name>
    <name type="common">orangethroat darter</name>
    <dbReference type="NCBI Taxonomy" id="54343"/>
    <lineage>
        <taxon>Eukaryota</taxon>
        <taxon>Metazoa</taxon>
        <taxon>Chordata</taxon>
        <taxon>Craniata</taxon>
        <taxon>Vertebrata</taxon>
        <taxon>Euteleostomi</taxon>
        <taxon>Actinopterygii</taxon>
        <taxon>Neopterygii</taxon>
        <taxon>Teleostei</taxon>
        <taxon>Neoteleostei</taxon>
        <taxon>Acanthomorphata</taxon>
        <taxon>Eupercaria</taxon>
        <taxon>Perciformes</taxon>
        <taxon>Percoidei</taxon>
        <taxon>Percidae</taxon>
        <taxon>Etheostomatinae</taxon>
        <taxon>Etheostoma</taxon>
    </lineage>
</organism>
<evidence type="ECO:0000256" key="4">
    <source>
        <dbReference type="ARBA" id="ARBA00004797"/>
    </source>
</evidence>
<dbReference type="UniPathway" id="UPA00375"/>
<feature type="domain" description="BTB" evidence="25">
    <location>
        <begin position="66"/>
        <end position="133"/>
    </location>
</feature>
<evidence type="ECO:0000256" key="7">
    <source>
        <dbReference type="ARBA" id="ARBA00022441"/>
    </source>
</evidence>
<dbReference type="SMART" id="SM00225">
    <property type="entry name" value="BTB"/>
    <property type="match status" value="1"/>
</dbReference>
<evidence type="ECO:0000259" key="26">
    <source>
        <dbReference type="PROSITE" id="PS50102"/>
    </source>
</evidence>
<evidence type="ECO:0000256" key="22">
    <source>
        <dbReference type="ARBA" id="ARBA00049802"/>
    </source>
</evidence>
<evidence type="ECO:0000313" key="29">
    <source>
        <dbReference type="Proteomes" id="UP000327493"/>
    </source>
</evidence>
<comment type="subcellular location">
    <subcellularLocation>
        <location evidence="3">Cytoplasm</location>
    </subcellularLocation>
    <subcellularLocation>
        <location evidence="2">Nucleus</location>
    </subcellularLocation>
</comment>
<dbReference type="InterPro" id="IPR011705">
    <property type="entry name" value="BACK"/>
</dbReference>
<protein>
    <recommendedName>
        <fullName evidence="6">tRNA (carboxymethyluridine(34)-5-O)-methyltransferase</fullName>
        <ecNumber evidence="6">2.1.1.229</ecNumber>
    </recommendedName>
    <alternativeName>
        <fullName evidence="21">Alkylated DNA repair protein alkB homolog 8</fullName>
    </alternativeName>
    <alternativeName>
        <fullName evidence="22">S-adenosyl-L-methionine-dependent tRNA methyltransferase ALKBH8</fullName>
    </alternativeName>
</protein>
<dbReference type="Pfam" id="PF07707">
    <property type="entry name" value="BACK"/>
    <property type="match status" value="1"/>
</dbReference>
<dbReference type="EMBL" id="VOFY01000003">
    <property type="protein sequence ID" value="KAA8594206.1"/>
    <property type="molecule type" value="Genomic_DNA"/>
</dbReference>
<keyword evidence="14" id="KW-0862">Zinc</keyword>
<evidence type="ECO:0000256" key="21">
    <source>
        <dbReference type="ARBA" id="ARBA00049786"/>
    </source>
</evidence>
<sequence length="1207" mass="133442">MDEPQESSSRITNAHNSSRSPPSSKPGSSSQCNGVPEYRTLLQVPESHGLQLLGVLRSFREQGLLFDFTIKVQDHSFPCHRCVLAACSDFFRAMFEVDMRERGDGSVTLGNQCPVAVGTFLDFAYSGETLITDGNVSVLSQACSNFLIGTMDLGNCLSLFSLAEAYGSASLLQRANEFVVENFSDLSKTQDFLDMQVNVLESCLRSDALNVPSEEAVTLRDSDALLCNGESCLALLSEAQSRQDQYNGLLSDARPATTQSYIYIHKTEENGEIRHTFCYCLETDRWKELGTGHGEVTATMPDPPGSYITSFAEKVEYYDPLNQTWSSASPLPTAIFYPEASVCGSVIYTLGSEVEITDSFNPSLDCFFCYDAKQDQWSRLVAEFGQFFHATLVKAVSVNNTLHLCDLSTYKVYSFCPETCVWKGEGSFECAGFNAGAVGMRDRIYILGGDYSPDEITDEVQVYHSGRSQWEEVAPMPRALTEFHCQLISFNRYKDPIYEQLTFLLFSSSLWSPGAGPAPKSLVVANGGLGNGVSREELSTALNEMGELETLIMHPHKPYAFVTYRSEESAQKAHIHLNGKKLQCGENSVTLYLSYVDSVTCEKEGSVPLPEGLVLVENFVSLEEEALLLAAIDWSSTNEEVTAQKALKHRRVKHYGFEFRYDNNNVDKDKPLAAGIPQECLPVLERCIKNKHIDIMPDQLTVNQYESGQGIPPHVDTHSAFEDTILSLSLGAKTVMEFRHPDGRLVAVVLPGRSLLVMKGESRFLWTHGITPRKFDMVPVCDPQSPAHTPDFGTRNNLTLNKRGTRTSFTFRKIRHEACPFPSACDSQVAPAAPSLPSPPSLPCCHADATLLEEEYVHQVYDAIASHFSGTRHSPWPRVCHFLSSLPPGSVLADVGCGNGKYLGVNPEVGCDRSVALVQICAERGFQAFVSDALSVPLRTASCDACISIAVIHHFSTQERRLAAVKELVRLLKPGGRALIYVWAFEQEYNQQRSKYLKDQNKEHPENPSAEDSQEPHEKLSSRSSRPSEDNYRPVEKIQDVTDGKLSVHTNRTAFNTQDLLVPWHLKEGKKRVDEKSGEGAKKDKRKEISKKTSGNTCSACSSSSIAQLDSNLDPSPGFDSNMSSGSHLDTSDVSKPSPSCDTSRTSSSTLKLESESSPAAVYHRYYHVFQQGELEQLCGQEAGVRVQSSYHDQGNWCVILEKDSGR</sequence>
<evidence type="ECO:0000259" key="25">
    <source>
        <dbReference type="PROSITE" id="PS50097"/>
    </source>
</evidence>
<dbReference type="InterPro" id="IPR015915">
    <property type="entry name" value="Kelch-typ_b-propeller"/>
</dbReference>
<dbReference type="PROSITE" id="PS50102">
    <property type="entry name" value="RRM"/>
    <property type="match status" value="1"/>
</dbReference>
<dbReference type="GO" id="GO:0002098">
    <property type="term" value="P:tRNA wobble uridine modification"/>
    <property type="evidence" value="ECO:0007669"/>
    <property type="project" value="TreeGrafter"/>
</dbReference>
<dbReference type="Pfam" id="PF08241">
    <property type="entry name" value="Methyltransf_11"/>
    <property type="match status" value="1"/>
</dbReference>
<proteinExistence type="inferred from homology"/>
<comment type="function">
    <text evidence="20">Catalyzes the methylation of 5-carboxymethyl uridine to 5-methylcarboxymethyl uridine at the wobble position of the anticodon loop in tRNA via its methyltransferase domain. Catalyzes the last step in the formation of 5-methylcarboxymethyl uridine at the wobble position of the anticodon loop in target tRNA. Has a preference for tRNA(Arg) and tRNA(Glu), and does not bind tRNA(Lys). Binds tRNA and catalyzes the iron and alpha-ketoglutarate dependent hydroxylation of 5-methylcarboxymethyl uridine at the wobble position of the anticodon loop in tRNA via its dioxygenase domain, giving rise to 5-(S)-methoxycarbonylhydroxymethyluridine; has a preference for tRNA(Gly). Required for normal survival after DNA damage. May inhibit apoptosis and promote cell survival and angiogenesis.</text>
</comment>
<dbReference type="GO" id="GO:0000049">
    <property type="term" value="F:tRNA binding"/>
    <property type="evidence" value="ECO:0007669"/>
    <property type="project" value="TreeGrafter"/>
</dbReference>
<evidence type="ECO:0000259" key="27">
    <source>
        <dbReference type="PROSITE" id="PS51471"/>
    </source>
</evidence>
<keyword evidence="13" id="KW-0677">Repeat</keyword>
<dbReference type="InterPro" id="IPR011333">
    <property type="entry name" value="SKP1/BTB/POZ_sf"/>
</dbReference>
<keyword evidence="16" id="KW-0408">Iron</keyword>
<dbReference type="SUPFAM" id="SSF53335">
    <property type="entry name" value="S-adenosyl-L-methionine-dependent methyltransferases"/>
    <property type="match status" value="1"/>
</dbReference>
<dbReference type="GO" id="GO:0005737">
    <property type="term" value="C:cytoplasm"/>
    <property type="evidence" value="ECO:0007669"/>
    <property type="project" value="UniProtKB-SubCell"/>
</dbReference>
<dbReference type="InterPro" id="IPR013216">
    <property type="entry name" value="Methyltransf_11"/>
</dbReference>
<dbReference type="Proteomes" id="UP000327493">
    <property type="component" value="Chromosome 3"/>
</dbReference>
<evidence type="ECO:0000256" key="5">
    <source>
        <dbReference type="ARBA" id="ARBA00007879"/>
    </source>
</evidence>
<comment type="similarity">
    <text evidence="5">Belongs to the alkB family.</text>
</comment>
<dbReference type="InterPro" id="IPR006652">
    <property type="entry name" value="Kelch_1"/>
</dbReference>
<dbReference type="Gene3D" id="1.25.40.420">
    <property type="match status" value="1"/>
</dbReference>
<dbReference type="InterPro" id="IPR000210">
    <property type="entry name" value="BTB/POZ_dom"/>
</dbReference>
<dbReference type="InterPro" id="IPR051422">
    <property type="entry name" value="AlkB_tRNA_MeTrf/Diox"/>
</dbReference>
<evidence type="ECO:0000256" key="12">
    <source>
        <dbReference type="ARBA" id="ARBA00022723"/>
    </source>
</evidence>
<evidence type="ECO:0000256" key="11">
    <source>
        <dbReference type="ARBA" id="ARBA00022691"/>
    </source>
</evidence>
<dbReference type="Pfam" id="PF00651">
    <property type="entry name" value="BTB"/>
    <property type="match status" value="1"/>
</dbReference>
<dbReference type="GO" id="GO:0005634">
    <property type="term" value="C:nucleus"/>
    <property type="evidence" value="ECO:0007669"/>
    <property type="project" value="UniProtKB-SubCell"/>
</dbReference>
<feature type="compositionally biased region" description="Low complexity" evidence="24">
    <location>
        <begin position="1138"/>
        <end position="1155"/>
    </location>
</feature>
<keyword evidence="17" id="KW-0539">Nucleus</keyword>
<evidence type="ECO:0000256" key="18">
    <source>
        <dbReference type="ARBA" id="ARBA00023268"/>
    </source>
</evidence>
<dbReference type="Pfam" id="PF00076">
    <property type="entry name" value="RRM_1"/>
    <property type="match status" value="1"/>
</dbReference>
<dbReference type="InterPro" id="IPR037151">
    <property type="entry name" value="AlkB-like_sf"/>
</dbReference>
<evidence type="ECO:0000256" key="9">
    <source>
        <dbReference type="ARBA" id="ARBA00022603"/>
    </source>
</evidence>
<evidence type="ECO:0000313" key="28">
    <source>
        <dbReference type="EMBL" id="KAA8594206.1"/>
    </source>
</evidence>
<comment type="cofactor">
    <cofactor evidence="1">
        <name>Fe(2+)</name>
        <dbReference type="ChEBI" id="CHEBI:29033"/>
    </cofactor>
</comment>
<dbReference type="Gene3D" id="3.40.50.150">
    <property type="entry name" value="Vaccinia Virus protein VP39"/>
    <property type="match status" value="1"/>
</dbReference>
<keyword evidence="8" id="KW-0963">Cytoplasm</keyword>
<dbReference type="InterPro" id="IPR027450">
    <property type="entry name" value="AlkB-like"/>
</dbReference>
<dbReference type="FunFam" id="2.60.120.590:FF:000012">
    <property type="entry name" value="AlkB homolog 8, tRNA methyltransferase"/>
    <property type="match status" value="1"/>
</dbReference>
<evidence type="ECO:0000256" key="16">
    <source>
        <dbReference type="ARBA" id="ARBA00023004"/>
    </source>
</evidence>
<dbReference type="InterPro" id="IPR012677">
    <property type="entry name" value="Nucleotide-bd_a/b_plait_sf"/>
</dbReference>
<feature type="compositionally biased region" description="Polar residues" evidence="24">
    <location>
        <begin position="1"/>
        <end position="16"/>
    </location>
</feature>
<keyword evidence="7" id="KW-0880">Kelch repeat</keyword>
<keyword evidence="15 23" id="KW-0694">RNA-binding</keyword>
<feature type="region of interest" description="Disordered" evidence="24">
    <location>
        <begin position="1070"/>
        <end position="1155"/>
    </location>
</feature>
<dbReference type="GO" id="GO:0030488">
    <property type="term" value="P:tRNA methylation"/>
    <property type="evidence" value="ECO:0007669"/>
    <property type="project" value="TreeGrafter"/>
</dbReference>
<dbReference type="Gene3D" id="3.30.710.10">
    <property type="entry name" value="Potassium Channel Kv1.1, Chain A"/>
    <property type="match status" value="1"/>
</dbReference>
<feature type="domain" description="RRM" evidence="26">
    <location>
        <begin position="520"/>
        <end position="598"/>
    </location>
</feature>
<dbReference type="PANTHER" id="PTHR13069:SF21">
    <property type="entry name" value="ALKYLATED DNA REPAIR PROTEIN ALKB HOMOLOG 8"/>
    <property type="match status" value="1"/>
</dbReference>
<keyword evidence="29" id="KW-1185">Reference proteome</keyword>
<dbReference type="SUPFAM" id="SSF54928">
    <property type="entry name" value="RNA-binding domain, RBD"/>
    <property type="match status" value="1"/>
</dbReference>
<evidence type="ECO:0000256" key="13">
    <source>
        <dbReference type="ARBA" id="ARBA00022737"/>
    </source>
</evidence>
<dbReference type="EC" id="2.1.1.229" evidence="6"/>